<evidence type="ECO:0000313" key="3">
    <source>
        <dbReference type="EMBL" id="CAB4044854.1"/>
    </source>
</evidence>
<reference evidence="3" key="1">
    <citation type="submission" date="2020-04" db="EMBL/GenBank/DDBJ databases">
        <authorList>
            <person name="Alioto T."/>
            <person name="Alioto T."/>
            <person name="Gomez Garrido J."/>
        </authorList>
    </citation>
    <scope>NUCLEOTIDE SEQUENCE</scope>
    <source>
        <strain evidence="3">A484AB</strain>
    </source>
</reference>
<comment type="caution">
    <text evidence="3">The sequence shown here is derived from an EMBL/GenBank/DDBJ whole genome shotgun (WGS) entry which is preliminary data.</text>
</comment>
<dbReference type="OrthoDB" id="240216at2759"/>
<dbReference type="Pfam" id="PF00755">
    <property type="entry name" value="Carn_acyltransf"/>
    <property type="match status" value="1"/>
</dbReference>
<dbReference type="GO" id="GO:0004095">
    <property type="term" value="F:carnitine O-palmitoyltransferase activity"/>
    <property type="evidence" value="ECO:0007669"/>
    <property type="project" value="TreeGrafter"/>
</dbReference>
<dbReference type="InterPro" id="IPR023213">
    <property type="entry name" value="CAT-like_dom_sf"/>
</dbReference>
<dbReference type="GO" id="GO:0006635">
    <property type="term" value="P:fatty acid beta-oxidation"/>
    <property type="evidence" value="ECO:0007669"/>
    <property type="project" value="TreeGrafter"/>
</dbReference>
<dbReference type="EMBL" id="CACRXK020036557">
    <property type="protein sequence ID" value="CAB4044854.1"/>
    <property type="molecule type" value="Genomic_DNA"/>
</dbReference>
<dbReference type="InterPro" id="IPR000542">
    <property type="entry name" value="Carn_acyl_trans"/>
</dbReference>
<dbReference type="AlphaFoldDB" id="A0A7D9MAH6"/>
<accession>A0A7D9MAH6</accession>
<name>A0A7D9MAH6_PARCT</name>
<dbReference type="SUPFAM" id="SSF52777">
    <property type="entry name" value="CoA-dependent acyltransferases"/>
    <property type="match status" value="1"/>
</dbReference>
<protein>
    <submittedName>
        <fullName evidence="3">Carnitine O-palmitoyltransferase 2, mitochondrial</fullName>
    </submittedName>
</protein>
<organism evidence="3 4">
    <name type="scientific">Paramuricea clavata</name>
    <name type="common">Red gorgonian</name>
    <name type="synonym">Violescent sea-whip</name>
    <dbReference type="NCBI Taxonomy" id="317549"/>
    <lineage>
        <taxon>Eukaryota</taxon>
        <taxon>Metazoa</taxon>
        <taxon>Cnidaria</taxon>
        <taxon>Anthozoa</taxon>
        <taxon>Octocorallia</taxon>
        <taxon>Malacalcyonacea</taxon>
        <taxon>Plexauridae</taxon>
        <taxon>Paramuricea</taxon>
    </lineage>
</organism>
<comment type="similarity">
    <text evidence="1">Belongs to the carnitine/choline acetyltransferase family.</text>
</comment>
<keyword evidence="4" id="KW-1185">Reference proteome</keyword>
<dbReference type="PANTHER" id="PTHR22589:SF16">
    <property type="entry name" value="CARNITINE O-PALMITOYLTRANSFERASE 2, MITOCHONDRIAL"/>
    <property type="match status" value="1"/>
</dbReference>
<proteinExistence type="inferred from homology"/>
<evidence type="ECO:0000313" key="4">
    <source>
        <dbReference type="Proteomes" id="UP001152795"/>
    </source>
</evidence>
<dbReference type="Proteomes" id="UP001152795">
    <property type="component" value="Unassembled WGS sequence"/>
</dbReference>
<evidence type="ECO:0000259" key="2">
    <source>
        <dbReference type="Pfam" id="PF00755"/>
    </source>
</evidence>
<dbReference type="Gene3D" id="3.30.559.10">
    <property type="entry name" value="Chloramphenicol acetyltransferase-like domain"/>
    <property type="match status" value="1"/>
</dbReference>
<feature type="domain" description="Choline/carnitine acyltransferase" evidence="2">
    <location>
        <begin position="2"/>
        <end position="168"/>
    </location>
</feature>
<dbReference type="InterPro" id="IPR039551">
    <property type="entry name" value="Cho/carn_acyl_trans"/>
</dbReference>
<dbReference type="PANTHER" id="PTHR22589">
    <property type="entry name" value="CARNITINE O-ACYLTRANSFERASE"/>
    <property type="match status" value="1"/>
</dbReference>
<dbReference type="GO" id="GO:0005739">
    <property type="term" value="C:mitochondrion"/>
    <property type="evidence" value="ECO:0007669"/>
    <property type="project" value="TreeGrafter"/>
</dbReference>
<gene>
    <name evidence="3" type="ORF">PACLA_8A056652</name>
</gene>
<evidence type="ECO:0000256" key="1">
    <source>
        <dbReference type="ARBA" id="ARBA00005232"/>
    </source>
</evidence>
<sequence length="188" mass="20594">MGYYRQHGKFVGSYESCSTAAFKHGRTETVRPASLATVACSQAFDRTHKAGVDEMTSLIQKASEYHNQLIKEAAMGQGFDRHLFGLRHIAQSSSKVPKIYQDPSYTRLNHIIISTSTLSSPSVLMGGFAPVVPDGLGIGYSIFDDSLGCNVLSYGLPTDVRGFLECVRSSLEDIYEVLEGRNFKNKSG</sequence>